<feature type="non-terminal residue" evidence="1">
    <location>
        <position position="239"/>
    </location>
</feature>
<evidence type="ECO:0000313" key="2">
    <source>
        <dbReference type="Proteomes" id="UP000789901"/>
    </source>
</evidence>
<sequence length="239" mass="28399">MALLNKLQRDKGCLTEALHNFGWVCQVIKGIVDQDLKDYLLMKLEKRWLAWEQPLLLLSFLLHPNYRNIQFNKNLNDLSFAHMGQWIVHYYKSWFDKPPHSILCELQNYENKDYPFNEETFNQFNGDVLRYWNFCKGFAIELHLVAVHIERVKCVDDWKVIVERWINLTEEDENIQDNSASSDESENLTNMYDDEDKVMHQYDTIHSADNLGAKWKLTNIFTDSLVQPDSIFFLLGNKE</sequence>
<organism evidence="1 2">
    <name type="scientific">Gigaspora margarita</name>
    <dbReference type="NCBI Taxonomy" id="4874"/>
    <lineage>
        <taxon>Eukaryota</taxon>
        <taxon>Fungi</taxon>
        <taxon>Fungi incertae sedis</taxon>
        <taxon>Mucoromycota</taxon>
        <taxon>Glomeromycotina</taxon>
        <taxon>Glomeromycetes</taxon>
        <taxon>Diversisporales</taxon>
        <taxon>Gigasporaceae</taxon>
        <taxon>Gigaspora</taxon>
    </lineage>
</organism>
<keyword evidence="2" id="KW-1185">Reference proteome</keyword>
<reference evidence="1 2" key="1">
    <citation type="submission" date="2021-06" db="EMBL/GenBank/DDBJ databases">
        <authorList>
            <person name="Kallberg Y."/>
            <person name="Tangrot J."/>
            <person name="Rosling A."/>
        </authorList>
    </citation>
    <scope>NUCLEOTIDE SEQUENCE [LARGE SCALE GENOMIC DNA]</scope>
    <source>
        <strain evidence="1 2">120-4 pot B 10/14</strain>
    </source>
</reference>
<dbReference type="Proteomes" id="UP000789901">
    <property type="component" value="Unassembled WGS sequence"/>
</dbReference>
<name>A0ABN7VQR7_GIGMA</name>
<gene>
    <name evidence="1" type="ORF">GMARGA_LOCUS21347</name>
</gene>
<accession>A0ABN7VQR7</accession>
<proteinExistence type="predicted"/>
<comment type="caution">
    <text evidence="1">The sequence shown here is derived from an EMBL/GenBank/DDBJ whole genome shotgun (WGS) entry which is preliminary data.</text>
</comment>
<dbReference type="EMBL" id="CAJVQB010019630">
    <property type="protein sequence ID" value="CAG8791820.1"/>
    <property type="molecule type" value="Genomic_DNA"/>
</dbReference>
<evidence type="ECO:0000313" key="1">
    <source>
        <dbReference type="EMBL" id="CAG8791820.1"/>
    </source>
</evidence>
<protein>
    <submittedName>
        <fullName evidence="1">42222_t:CDS:1</fullName>
    </submittedName>
</protein>